<proteinExistence type="predicted"/>
<organism evidence="2 3">
    <name type="scientific">Alkalicoccobacillus plakortidis</name>
    <dbReference type="NCBI Taxonomy" id="444060"/>
    <lineage>
        <taxon>Bacteria</taxon>
        <taxon>Bacillati</taxon>
        <taxon>Bacillota</taxon>
        <taxon>Bacilli</taxon>
        <taxon>Bacillales</taxon>
        <taxon>Bacillaceae</taxon>
        <taxon>Alkalicoccobacillus</taxon>
    </lineage>
</organism>
<dbReference type="PROSITE" id="PS51186">
    <property type="entry name" value="GNAT"/>
    <property type="match status" value="1"/>
</dbReference>
<evidence type="ECO:0000313" key="2">
    <source>
        <dbReference type="EMBL" id="MCM2674505.1"/>
    </source>
</evidence>
<gene>
    <name evidence="2" type="ORF">NDM98_02555</name>
</gene>
<dbReference type="Proteomes" id="UP001203665">
    <property type="component" value="Unassembled WGS sequence"/>
</dbReference>
<dbReference type="InterPro" id="IPR000182">
    <property type="entry name" value="GNAT_dom"/>
</dbReference>
<dbReference type="SUPFAM" id="SSF55729">
    <property type="entry name" value="Acyl-CoA N-acyltransferases (Nat)"/>
    <property type="match status" value="1"/>
</dbReference>
<accession>A0ABT0XFC5</accession>
<dbReference type="Pfam" id="PF00583">
    <property type="entry name" value="Acetyltransf_1"/>
    <property type="match status" value="1"/>
</dbReference>
<name>A0ABT0XFC5_9BACI</name>
<dbReference type="Gene3D" id="3.40.630.30">
    <property type="match status" value="1"/>
</dbReference>
<comment type="caution">
    <text evidence="2">The sequence shown here is derived from an EMBL/GenBank/DDBJ whole genome shotgun (WGS) entry which is preliminary data.</text>
</comment>
<dbReference type="EMBL" id="JAMQJY010000001">
    <property type="protein sequence ID" value="MCM2674505.1"/>
    <property type="molecule type" value="Genomic_DNA"/>
</dbReference>
<evidence type="ECO:0000259" key="1">
    <source>
        <dbReference type="PROSITE" id="PS51186"/>
    </source>
</evidence>
<reference evidence="2" key="1">
    <citation type="submission" date="2022-06" db="EMBL/GenBank/DDBJ databases">
        <title>Alkalicoccobacillus porphyridii sp. nov., isolated from a marine red alga, Porphyridium purpureum and reclassification of Shouchella plakortidis and Shouchella gibsonii as Alkalicoccobacillus plakortidis comb. nov. and Alkalicoccobacillus gibsonii comb. nov.</title>
        <authorList>
            <person name="Kim K.H."/>
            <person name="Lee J.K."/>
            <person name="Han D.M."/>
            <person name="Baek J.H."/>
            <person name="Jeon C.O."/>
        </authorList>
    </citation>
    <scope>NUCLEOTIDE SEQUENCE</scope>
    <source>
        <strain evidence="2">DSM 19153</strain>
    </source>
</reference>
<protein>
    <submittedName>
        <fullName evidence="2">GNAT family N-acetyltransferase</fullName>
    </submittedName>
</protein>
<feature type="domain" description="N-acetyltransferase" evidence="1">
    <location>
        <begin position="10"/>
        <end position="177"/>
    </location>
</feature>
<dbReference type="InterPro" id="IPR016181">
    <property type="entry name" value="Acyl_CoA_acyltransferase"/>
</dbReference>
<dbReference type="RefSeq" id="WP_251604360.1">
    <property type="nucleotide sequence ID" value="NZ_JAMQJY010000001.1"/>
</dbReference>
<keyword evidence="3" id="KW-1185">Reference proteome</keyword>
<evidence type="ECO:0000313" key="3">
    <source>
        <dbReference type="Proteomes" id="UP001203665"/>
    </source>
</evidence>
<sequence length="179" mass="20393">MLYIEQSGQLEMRRLEHSDLVNVIRLMNDVISRLPSQDLFAMDDEDYFREIFDGNGEVYGAFKNGSLVAFSVLAFPGGNEGNLGTEFGVSEEELPFVAVLDSTIVHESVRGLGLQRLFHEMREKSAKEKGYQYLYSTVHPQNHASINNLETAGFTRQFTRTMYGGKERHCYAKRLNIVE</sequence>